<sequence length="103" mass="11372">MNRIPDDIVERLLAVGPVEWGETATQSDEEHINQFRNTLNLTRDNFDLPDETALQGVYLEGSETIICHTGPSPNSAAHARIIVATWNHLLELAKAQLAAEAKP</sequence>
<protein>
    <submittedName>
        <fullName evidence="1">Uncharacterized protein</fullName>
    </submittedName>
</protein>
<evidence type="ECO:0000313" key="2">
    <source>
        <dbReference type="Proteomes" id="UP000188174"/>
    </source>
</evidence>
<gene>
    <name evidence="1" type="ORF">B0E33_01335</name>
</gene>
<name>A0ABN4WKQ5_9HYPH</name>
<dbReference type="Proteomes" id="UP000188174">
    <property type="component" value="Chromosome"/>
</dbReference>
<evidence type="ECO:0000313" key="1">
    <source>
        <dbReference type="EMBL" id="AQQ02398.1"/>
    </source>
</evidence>
<dbReference type="RefSeq" id="WP_077290184.1">
    <property type="nucleotide sequence ID" value="NZ_CP019630.1"/>
</dbReference>
<dbReference type="EMBL" id="CP019630">
    <property type="protein sequence ID" value="AQQ02398.1"/>
    <property type="molecule type" value="Genomic_DNA"/>
</dbReference>
<organism evidence="1 2">
    <name type="scientific">Roseibium algicola</name>
    <dbReference type="NCBI Taxonomy" id="2857014"/>
    <lineage>
        <taxon>Bacteria</taxon>
        <taxon>Pseudomonadati</taxon>
        <taxon>Pseudomonadota</taxon>
        <taxon>Alphaproteobacteria</taxon>
        <taxon>Hyphomicrobiales</taxon>
        <taxon>Stappiaceae</taxon>
        <taxon>Roseibium</taxon>
    </lineage>
</organism>
<proteinExistence type="predicted"/>
<keyword evidence="2" id="KW-1185">Reference proteome</keyword>
<reference evidence="1 2" key="1">
    <citation type="submission" date="2017-02" db="EMBL/GenBank/DDBJ databases">
        <authorList>
            <person name="Jeong S."/>
        </authorList>
    </citation>
    <scope>NUCLEOTIDE SEQUENCE [LARGE SCALE GENOMIC DNA]</scope>
    <source>
        <strain evidence="1 2">RMAR6-6</strain>
    </source>
</reference>
<accession>A0ABN4WKQ5</accession>